<protein>
    <submittedName>
        <fullName evidence="2">Quinol monooxygenase YgiN</fullName>
    </submittedName>
</protein>
<dbReference type="GO" id="GO:0004497">
    <property type="term" value="F:monooxygenase activity"/>
    <property type="evidence" value="ECO:0007669"/>
    <property type="project" value="UniProtKB-KW"/>
</dbReference>
<proteinExistence type="predicted"/>
<dbReference type="PANTHER" id="PTHR33336">
    <property type="entry name" value="QUINOL MONOOXYGENASE YGIN-RELATED"/>
    <property type="match status" value="1"/>
</dbReference>
<name>A0A543PMC7_9MICO</name>
<sequence>MIALTVSLHVVPERLDDFVDAITTNARLSFTDEPGCLHFDVCQDLDDPHHFILHELYADQDAVAAHRAAPHFADWRRAADRCVVPGSQVNTLSRVHAHHAGGAS</sequence>
<comment type="caution">
    <text evidence="2">The sequence shown here is derived from an EMBL/GenBank/DDBJ whole genome shotgun (WGS) entry which is preliminary data.</text>
</comment>
<dbReference type="Gene3D" id="3.30.70.100">
    <property type="match status" value="1"/>
</dbReference>
<dbReference type="RefSeq" id="WP_141824465.1">
    <property type="nucleotide sequence ID" value="NZ_BAAAQC010000011.1"/>
</dbReference>
<accession>A0A543PMC7</accession>
<dbReference type="Proteomes" id="UP000320085">
    <property type="component" value="Unassembled WGS sequence"/>
</dbReference>
<dbReference type="InterPro" id="IPR050744">
    <property type="entry name" value="AI-2_Isomerase_LsrG"/>
</dbReference>
<dbReference type="PANTHER" id="PTHR33336:SF3">
    <property type="entry name" value="ABM DOMAIN-CONTAINING PROTEIN"/>
    <property type="match status" value="1"/>
</dbReference>
<dbReference type="OrthoDB" id="3695636at2"/>
<keyword evidence="2" id="KW-0560">Oxidoreductase</keyword>
<evidence type="ECO:0000313" key="2">
    <source>
        <dbReference type="EMBL" id="TQN45214.1"/>
    </source>
</evidence>
<gene>
    <name evidence="2" type="ORF">FHX52_4450</name>
</gene>
<dbReference type="AlphaFoldDB" id="A0A543PMC7"/>
<dbReference type="SUPFAM" id="SSF54909">
    <property type="entry name" value="Dimeric alpha+beta barrel"/>
    <property type="match status" value="1"/>
</dbReference>
<dbReference type="EMBL" id="VFQF01000003">
    <property type="protein sequence ID" value="TQN45214.1"/>
    <property type="molecule type" value="Genomic_DNA"/>
</dbReference>
<dbReference type="InterPro" id="IPR011008">
    <property type="entry name" value="Dimeric_a/b-barrel"/>
</dbReference>
<evidence type="ECO:0000313" key="3">
    <source>
        <dbReference type="Proteomes" id="UP000320085"/>
    </source>
</evidence>
<keyword evidence="2" id="KW-0503">Monooxygenase</keyword>
<feature type="domain" description="ABM" evidence="1">
    <location>
        <begin position="2"/>
        <end position="92"/>
    </location>
</feature>
<organism evidence="2 3">
    <name type="scientific">Humibacillus xanthopallidus</name>
    <dbReference type="NCBI Taxonomy" id="412689"/>
    <lineage>
        <taxon>Bacteria</taxon>
        <taxon>Bacillati</taxon>
        <taxon>Actinomycetota</taxon>
        <taxon>Actinomycetes</taxon>
        <taxon>Micrococcales</taxon>
        <taxon>Intrasporangiaceae</taxon>
        <taxon>Humibacillus</taxon>
    </lineage>
</organism>
<dbReference type="PROSITE" id="PS51725">
    <property type="entry name" value="ABM"/>
    <property type="match status" value="1"/>
</dbReference>
<reference evidence="2 3" key="1">
    <citation type="submission" date="2019-06" db="EMBL/GenBank/DDBJ databases">
        <title>Sequencing the genomes of 1000 actinobacteria strains.</title>
        <authorList>
            <person name="Klenk H.-P."/>
        </authorList>
    </citation>
    <scope>NUCLEOTIDE SEQUENCE [LARGE SCALE GENOMIC DNA]</scope>
    <source>
        <strain evidence="2 3">DSM 21776</strain>
    </source>
</reference>
<evidence type="ECO:0000259" key="1">
    <source>
        <dbReference type="PROSITE" id="PS51725"/>
    </source>
</evidence>
<dbReference type="Pfam" id="PF03992">
    <property type="entry name" value="ABM"/>
    <property type="match status" value="1"/>
</dbReference>
<dbReference type="InterPro" id="IPR007138">
    <property type="entry name" value="ABM_dom"/>
</dbReference>